<evidence type="ECO:0000313" key="3">
    <source>
        <dbReference type="Proteomes" id="UP000319769"/>
    </source>
</evidence>
<dbReference type="EMBL" id="VMNW02000014">
    <property type="protein sequence ID" value="KAA9162012.1"/>
    <property type="molecule type" value="Genomic_DNA"/>
</dbReference>
<dbReference type="AlphaFoldDB" id="A0A5N0VBM1"/>
<evidence type="ECO:0000313" key="2">
    <source>
        <dbReference type="EMBL" id="KAA9162012.1"/>
    </source>
</evidence>
<feature type="transmembrane region" description="Helical" evidence="1">
    <location>
        <begin position="49"/>
        <end position="67"/>
    </location>
</feature>
<evidence type="ECO:0000256" key="1">
    <source>
        <dbReference type="SAM" id="Phobius"/>
    </source>
</evidence>
<name>A0A5N0VBM1_9PSEU</name>
<evidence type="ECO:0008006" key="4">
    <source>
        <dbReference type="Google" id="ProtNLM"/>
    </source>
</evidence>
<keyword evidence="3" id="KW-1185">Reference proteome</keyword>
<feature type="transmembrane region" description="Helical" evidence="1">
    <location>
        <begin position="104"/>
        <end position="123"/>
    </location>
</feature>
<keyword evidence="1" id="KW-0812">Transmembrane</keyword>
<keyword evidence="1" id="KW-0472">Membrane</keyword>
<dbReference type="RefSeq" id="WP_144749611.1">
    <property type="nucleotide sequence ID" value="NZ_VMNW02000014.1"/>
</dbReference>
<dbReference type="OrthoDB" id="3628303at2"/>
<reference evidence="2" key="1">
    <citation type="submission" date="2019-09" db="EMBL/GenBank/DDBJ databases">
        <authorList>
            <person name="Teo W.F.A."/>
            <person name="Duangmal K."/>
        </authorList>
    </citation>
    <scope>NUCLEOTIDE SEQUENCE [LARGE SCALE GENOMIC DNA]</scope>
    <source>
        <strain evidence="2">K81G1</strain>
    </source>
</reference>
<proteinExistence type="predicted"/>
<feature type="transmembrane region" description="Helical" evidence="1">
    <location>
        <begin position="79"/>
        <end position="98"/>
    </location>
</feature>
<comment type="caution">
    <text evidence="2">The sequence shown here is derived from an EMBL/GenBank/DDBJ whole genome shotgun (WGS) entry which is preliminary data.</text>
</comment>
<gene>
    <name evidence="2" type="ORF">FPZ12_012265</name>
</gene>
<dbReference type="InterPro" id="IPR005325">
    <property type="entry name" value="DUF308_memb"/>
</dbReference>
<protein>
    <recommendedName>
        <fullName evidence="4">HdeD family acid-resistance protein</fullName>
    </recommendedName>
</protein>
<dbReference type="Proteomes" id="UP000319769">
    <property type="component" value="Unassembled WGS sequence"/>
</dbReference>
<feature type="transmembrane region" description="Helical" evidence="1">
    <location>
        <begin position="25"/>
        <end position="43"/>
    </location>
</feature>
<organism evidence="2 3">
    <name type="scientific">Amycolatopsis acidicola</name>
    <dbReference type="NCBI Taxonomy" id="2596893"/>
    <lineage>
        <taxon>Bacteria</taxon>
        <taxon>Bacillati</taxon>
        <taxon>Actinomycetota</taxon>
        <taxon>Actinomycetes</taxon>
        <taxon>Pseudonocardiales</taxon>
        <taxon>Pseudonocardiaceae</taxon>
        <taxon>Amycolatopsis</taxon>
    </lineage>
</organism>
<dbReference type="PANTHER" id="PTHR34989:SF1">
    <property type="entry name" value="PROTEIN HDED"/>
    <property type="match status" value="1"/>
</dbReference>
<dbReference type="PANTHER" id="PTHR34989">
    <property type="entry name" value="PROTEIN HDED"/>
    <property type="match status" value="1"/>
</dbReference>
<dbReference type="Pfam" id="PF03729">
    <property type="entry name" value="DUF308"/>
    <property type="match status" value="2"/>
</dbReference>
<accession>A0A5N0VBM1</accession>
<sequence>MTANESYPPFTMPVAEELQRVTGRWWVAAILGVVTAVLGLLLLVDLATAVGVLAVLVAIALLADGFTELLTAGRQTPSWPAYLIGVVWIVFGVVALAWPGITLLALATLVGIGLIIGGVMQIAAAVTGRRGLPMWGLYLALGIITVIIGLLALVWPGITILTLAIWLGITLLFRGIGTIWFSMMLRRAHKNAVTAG</sequence>
<feature type="transmembrane region" description="Helical" evidence="1">
    <location>
        <begin position="135"/>
        <end position="154"/>
    </location>
</feature>
<feature type="transmembrane region" description="Helical" evidence="1">
    <location>
        <begin position="160"/>
        <end position="181"/>
    </location>
</feature>
<dbReference type="GO" id="GO:0005886">
    <property type="term" value="C:plasma membrane"/>
    <property type="evidence" value="ECO:0007669"/>
    <property type="project" value="TreeGrafter"/>
</dbReference>
<keyword evidence="1" id="KW-1133">Transmembrane helix</keyword>
<dbReference type="InterPro" id="IPR052712">
    <property type="entry name" value="Acid_resist_chaperone_HdeD"/>
</dbReference>